<name>A0A699ZJM5_HAELA</name>
<accession>A0A699ZJM5</accession>
<evidence type="ECO:0000313" key="1">
    <source>
        <dbReference type="EMBL" id="GFH22511.1"/>
    </source>
</evidence>
<protein>
    <submittedName>
        <fullName evidence="1">Uncharacterized protein</fullName>
    </submittedName>
</protein>
<sequence length="93" mass="9788">TDQAARTQYHSSRPKVLRHGISLCGSQALLVAGEHKNKPAGSSSGQSTAMGAFPLRANRRSTKGLKHYSPEGAKGTQELTWAPAVLHGPVVDA</sequence>
<keyword evidence="2" id="KW-1185">Reference proteome</keyword>
<dbReference type="Proteomes" id="UP000485058">
    <property type="component" value="Unassembled WGS sequence"/>
</dbReference>
<dbReference type="AlphaFoldDB" id="A0A699ZJM5"/>
<feature type="non-terminal residue" evidence="1">
    <location>
        <position position="93"/>
    </location>
</feature>
<comment type="caution">
    <text evidence="1">The sequence shown here is derived from an EMBL/GenBank/DDBJ whole genome shotgun (WGS) entry which is preliminary data.</text>
</comment>
<proteinExistence type="predicted"/>
<gene>
    <name evidence="1" type="ORF">HaLaN_19985</name>
</gene>
<dbReference type="EMBL" id="BLLF01002055">
    <property type="protein sequence ID" value="GFH22511.1"/>
    <property type="molecule type" value="Genomic_DNA"/>
</dbReference>
<evidence type="ECO:0000313" key="2">
    <source>
        <dbReference type="Proteomes" id="UP000485058"/>
    </source>
</evidence>
<organism evidence="1 2">
    <name type="scientific">Haematococcus lacustris</name>
    <name type="common">Green alga</name>
    <name type="synonym">Haematococcus pluvialis</name>
    <dbReference type="NCBI Taxonomy" id="44745"/>
    <lineage>
        <taxon>Eukaryota</taxon>
        <taxon>Viridiplantae</taxon>
        <taxon>Chlorophyta</taxon>
        <taxon>core chlorophytes</taxon>
        <taxon>Chlorophyceae</taxon>
        <taxon>CS clade</taxon>
        <taxon>Chlamydomonadales</taxon>
        <taxon>Haematococcaceae</taxon>
        <taxon>Haematococcus</taxon>
    </lineage>
</organism>
<feature type="non-terminal residue" evidence="1">
    <location>
        <position position="1"/>
    </location>
</feature>
<reference evidence="1 2" key="1">
    <citation type="submission" date="2020-02" db="EMBL/GenBank/DDBJ databases">
        <title>Draft genome sequence of Haematococcus lacustris strain NIES-144.</title>
        <authorList>
            <person name="Morimoto D."/>
            <person name="Nakagawa S."/>
            <person name="Yoshida T."/>
            <person name="Sawayama S."/>
        </authorList>
    </citation>
    <scope>NUCLEOTIDE SEQUENCE [LARGE SCALE GENOMIC DNA]</scope>
    <source>
        <strain evidence="1 2">NIES-144</strain>
    </source>
</reference>